<dbReference type="InterPro" id="IPR014026">
    <property type="entry name" value="UDP-Glc/GDP-Man_DH_dimer"/>
</dbReference>
<dbReference type="AlphaFoldDB" id="A0A124HSH9"/>
<dbReference type="SMART" id="SM00984">
    <property type="entry name" value="UDPG_MGDP_dh_C"/>
    <property type="match status" value="1"/>
</dbReference>
<keyword evidence="2" id="KW-0520">NAD</keyword>
<accession>A0A124HSH9</accession>
<dbReference type="GO" id="GO:0051287">
    <property type="term" value="F:NAD binding"/>
    <property type="evidence" value="ECO:0007669"/>
    <property type="project" value="InterPro"/>
</dbReference>
<dbReference type="InterPro" id="IPR036291">
    <property type="entry name" value="NAD(P)-bd_dom_sf"/>
</dbReference>
<protein>
    <submittedName>
        <fullName evidence="5">UDP-glucose 6-dehydrogenase</fullName>
    </submittedName>
</protein>
<dbReference type="STRING" id="68231.AQJ30_01820"/>
<reference evidence="5 6" key="1">
    <citation type="submission" date="2015-10" db="EMBL/GenBank/DDBJ databases">
        <title>Draft genome sequence of Streptomyces longwoodensis DSM 41677, type strain for the species Streptomyces longwoodensis.</title>
        <authorList>
            <person name="Ruckert C."/>
            <person name="Winkler A."/>
            <person name="Kalinowski J."/>
            <person name="Kampfer P."/>
            <person name="Glaeser S."/>
        </authorList>
    </citation>
    <scope>NUCLEOTIDE SEQUENCE [LARGE SCALE GENOMIC DNA]</scope>
    <source>
        <strain evidence="5 6">DSM 41677</strain>
    </source>
</reference>
<dbReference type="InterPro" id="IPR028359">
    <property type="entry name" value="UDP_ManNAc/GlcNAc_DH"/>
</dbReference>
<evidence type="ECO:0000313" key="6">
    <source>
        <dbReference type="Proteomes" id="UP000053271"/>
    </source>
</evidence>
<dbReference type="InterPro" id="IPR036220">
    <property type="entry name" value="UDP-Glc/GDP-Man_DH_C_sf"/>
</dbReference>
<proteinExistence type="inferred from homology"/>
<keyword evidence="1" id="KW-0560">Oxidoreductase</keyword>
<dbReference type="SUPFAM" id="SSF52413">
    <property type="entry name" value="UDP-glucose/GDP-mannose dehydrogenase C-terminal domain"/>
    <property type="match status" value="1"/>
</dbReference>
<dbReference type="Proteomes" id="UP000053271">
    <property type="component" value="Unassembled WGS sequence"/>
</dbReference>
<evidence type="ECO:0000256" key="2">
    <source>
        <dbReference type="ARBA" id="ARBA00023027"/>
    </source>
</evidence>
<dbReference type="SUPFAM" id="SSF51735">
    <property type="entry name" value="NAD(P)-binding Rossmann-fold domains"/>
    <property type="match status" value="1"/>
</dbReference>
<sequence>MAGRTAPRARPGGPLAGRTVAVLGLGYVGLPTALALRDAGADVVGIDVSTERLRDVRAGRVDLLPEQLCRLQAEMADPQDASFRLTAEPAAVTAADAVLICVPTPVDRHQVPDLRMLSAACAGVVRHAVPGQLLLLTSTSYVGTTRELVIDPLRARGLDAGTDVFVAFAPERIDPGNSAHGQERTPRVVGGASAACTERAADLLAGIAPAVHRVDSPEAAEMTKLWENTFRAVNIALANELADSCHSLGLDPRPVIAAAATKPFGFMPFYPGPGVGGHCIPCDPHYLLWQLRARREHVPLIDTAMRAIGRRPQEVVRRACQRLATAGVPTAGARILLVGLAYKEGVADLRESPALEIAGRLADAGAQVEYLDPLVPSARLAGAVRSTVTDPGATDWDLVVIHTVHPGTDLSWLDADRTLDVGHRLGAVAAAR</sequence>
<evidence type="ECO:0000313" key="5">
    <source>
        <dbReference type="EMBL" id="KUN41697.1"/>
    </source>
</evidence>
<feature type="domain" description="UDP-glucose/GDP-mannose dehydrogenase C-terminal" evidence="4">
    <location>
        <begin position="336"/>
        <end position="421"/>
    </location>
</feature>
<organism evidence="5 6">
    <name type="scientific">Streptomyces longwoodensis</name>
    <dbReference type="NCBI Taxonomy" id="68231"/>
    <lineage>
        <taxon>Bacteria</taxon>
        <taxon>Bacillati</taxon>
        <taxon>Actinomycetota</taxon>
        <taxon>Actinomycetes</taxon>
        <taxon>Kitasatosporales</taxon>
        <taxon>Streptomycetaceae</taxon>
        <taxon>Streptomyces</taxon>
    </lineage>
</organism>
<keyword evidence="6" id="KW-1185">Reference proteome</keyword>
<comment type="caution">
    <text evidence="5">The sequence shown here is derived from an EMBL/GenBank/DDBJ whole genome shotgun (WGS) entry which is preliminary data.</text>
</comment>
<dbReference type="InterPro" id="IPR008927">
    <property type="entry name" value="6-PGluconate_DH-like_C_sf"/>
</dbReference>
<dbReference type="GO" id="GO:0016628">
    <property type="term" value="F:oxidoreductase activity, acting on the CH-CH group of donors, NAD or NADP as acceptor"/>
    <property type="evidence" value="ECO:0007669"/>
    <property type="project" value="InterPro"/>
</dbReference>
<dbReference type="PANTHER" id="PTHR43491:SF1">
    <property type="entry name" value="UDP-N-ACETYL-D-MANNOSAMINE DEHYDROGENASE"/>
    <property type="match status" value="1"/>
</dbReference>
<dbReference type="GO" id="GO:0016616">
    <property type="term" value="F:oxidoreductase activity, acting on the CH-OH group of donors, NAD or NADP as acceptor"/>
    <property type="evidence" value="ECO:0007669"/>
    <property type="project" value="InterPro"/>
</dbReference>
<name>A0A124HSH9_9ACTN</name>
<dbReference type="NCBIfam" id="TIGR03026">
    <property type="entry name" value="NDP-sugDHase"/>
    <property type="match status" value="1"/>
</dbReference>
<dbReference type="SUPFAM" id="SSF48179">
    <property type="entry name" value="6-phosphogluconate dehydrogenase C-terminal domain-like"/>
    <property type="match status" value="1"/>
</dbReference>
<dbReference type="Pfam" id="PF03721">
    <property type="entry name" value="UDPG_MGDP_dh_N"/>
    <property type="match status" value="1"/>
</dbReference>
<gene>
    <name evidence="5" type="ORF">AQJ30_01820</name>
</gene>
<dbReference type="Pfam" id="PF00984">
    <property type="entry name" value="UDPG_MGDP_dh"/>
    <property type="match status" value="1"/>
</dbReference>
<dbReference type="PIRSF" id="PIRSF500136">
    <property type="entry name" value="UDP_ManNAc_DH"/>
    <property type="match status" value="1"/>
</dbReference>
<dbReference type="EMBL" id="LMWS01000002">
    <property type="protein sequence ID" value="KUN41697.1"/>
    <property type="molecule type" value="Genomic_DNA"/>
</dbReference>
<dbReference type="GO" id="GO:0000271">
    <property type="term" value="P:polysaccharide biosynthetic process"/>
    <property type="evidence" value="ECO:0007669"/>
    <property type="project" value="InterPro"/>
</dbReference>
<dbReference type="Gene3D" id="3.40.50.720">
    <property type="entry name" value="NAD(P)-binding Rossmann-like Domain"/>
    <property type="match status" value="2"/>
</dbReference>
<dbReference type="PIRSF" id="PIRSF000124">
    <property type="entry name" value="UDPglc_GDPman_dh"/>
    <property type="match status" value="1"/>
</dbReference>
<dbReference type="PANTHER" id="PTHR43491">
    <property type="entry name" value="UDP-N-ACETYL-D-MANNOSAMINE DEHYDROGENASE"/>
    <property type="match status" value="1"/>
</dbReference>
<dbReference type="Pfam" id="PF03720">
    <property type="entry name" value="UDPG_MGDP_dh_C"/>
    <property type="match status" value="1"/>
</dbReference>
<evidence type="ECO:0000256" key="1">
    <source>
        <dbReference type="ARBA" id="ARBA00023002"/>
    </source>
</evidence>
<evidence type="ECO:0000256" key="3">
    <source>
        <dbReference type="PIRNR" id="PIRNR000124"/>
    </source>
</evidence>
<dbReference type="InterPro" id="IPR001732">
    <property type="entry name" value="UDP-Glc/GDP-Man_DH_N"/>
</dbReference>
<dbReference type="InterPro" id="IPR017476">
    <property type="entry name" value="UDP-Glc/GDP-Man"/>
</dbReference>
<evidence type="ECO:0000259" key="4">
    <source>
        <dbReference type="SMART" id="SM00984"/>
    </source>
</evidence>
<comment type="similarity">
    <text evidence="3">Belongs to the UDP-glucose/GDP-mannose dehydrogenase family.</text>
</comment>
<dbReference type="InterPro" id="IPR014027">
    <property type="entry name" value="UDP-Glc/GDP-Man_DH_C"/>
</dbReference>